<protein>
    <submittedName>
        <fullName evidence="7">M20/M25/M40 family metallo-hydrolase</fullName>
    </submittedName>
</protein>
<dbReference type="Gene3D" id="3.40.630.10">
    <property type="entry name" value="Zn peptidases"/>
    <property type="match status" value="1"/>
</dbReference>
<dbReference type="EMBL" id="BAAANO010000035">
    <property type="protein sequence ID" value="GAA2014605.1"/>
    <property type="molecule type" value="Genomic_DNA"/>
</dbReference>
<evidence type="ECO:0000313" key="8">
    <source>
        <dbReference type="Proteomes" id="UP001500755"/>
    </source>
</evidence>
<evidence type="ECO:0000256" key="3">
    <source>
        <dbReference type="ARBA" id="ARBA00022723"/>
    </source>
</evidence>
<sequence length="449" mass="48066">MTTEIPTPATAGAVSSRFDAASREAVDICRELIRFDTQNWGNGKANPERPAAEYIAGLFAEVGLESVIHEAAPGRASLVARIPGTDPSAGALVVHGHTDVVPADASEWSVDPFSGELRDGLVWGRGAVDMKDMDAMIIAAVRQIVREGLRPRRDLVVAMFSDEENGGTFGARWMVENHPELFAGATEAISEVGGYSADVRGQRVYLVQTAEKGGVGITLRATGTAGHGSQINRDNPVTKLARAVARIGNHEWPQRPPLATLELLRGVADLTGIPFAEENYPVLLDELGSVRKFVGATFVNTSNPTQLMAGYKQNVIPGTAEAVIDCRTLPGQADELVATLRELCGDDAEVVVRLNRDALEAPMEGRLWDTMVDSLLAEEPTAKVLPYTLSGGTDNKSLALLGIEGYGFAPLRLTNDLDFPAMFHGVDERVPASAIEFGTKVLGRFLLEA</sequence>
<accession>A0ABN2TMH1</accession>
<dbReference type="InterPro" id="IPR011650">
    <property type="entry name" value="Peptidase_M20_dimer"/>
</dbReference>
<dbReference type="Pfam" id="PF01546">
    <property type="entry name" value="Peptidase_M20"/>
    <property type="match status" value="1"/>
</dbReference>
<keyword evidence="5" id="KW-0862">Zinc</keyword>
<comment type="cofactor">
    <cofactor evidence="1">
        <name>Zn(2+)</name>
        <dbReference type="ChEBI" id="CHEBI:29105"/>
    </cofactor>
</comment>
<dbReference type="Gene3D" id="1.10.150.900">
    <property type="match status" value="1"/>
</dbReference>
<evidence type="ECO:0000313" key="7">
    <source>
        <dbReference type="EMBL" id="GAA2014605.1"/>
    </source>
</evidence>
<dbReference type="Pfam" id="PF07687">
    <property type="entry name" value="M20_dimer"/>
    <property type="match status" value="1"/>
</dbReference>
<gene>
    <name evidence="7" type="ORF">GCM10009755_27920</name>
</gene>
<dbReference type="InterPro" id="IPR002933">
    <property type="entry name" value="Peptidase_M20"/>
</dbReference>
<evidence type="ECO:0000256" key="4">
    <source>
        <dbReference type="ARBA" id="ARBA00022801"/>
    </source>
</evidence>
<evidence type="ECO:0000259" key="6">
    <source>
        <dbReference type="Pfam" id="PF07687"/>
    </source>
</evidence>
<organism evidence="7 8">
    <name type="scientific">Brevibacterium samyangense</name>
    <dbReference type="NCBI Taxonomy" id="366888"/>
    <lineage>
        <taxon>Bacteria</taxon>
        <taxon>Bacillati</taxon>
        <taxon>Actinomycetota</taxon>
        <taxon>Actinomycetes</taxon>
        <taxon>Micrococcales</taxon>
        <taxon>Brevibacteriaceae</taxon>
        <taxon>Brevibacterium</taxon>
    </lineage>
</organism>
<evidence type="ECO:0000256" key="5">
    <source>
        <dbReference type="ARBA" id="ARBA00022833"/>
    </source>
</evidence>
<dbReference type="SUPFAM" id="SSF55031">
    <property type="entry name" value="Bacterial exopeptidase dimerisation domain"/>
    <property type="match status" value="1"/>
</dbReference>
<evidence type="ECO:0000256" key="2">
    <source>
        <dbReference type="ARBA" id="ARBA00006247"/>
    </source>
</evidence>
<name>A0ABN2TMH1_9MICO</name>
<comment type="similarity">
    <text evidence="2">Belongs to the peptidase M20A family.</text>
</comment>
<dbReference type="InterPro" id="IPR036264">
    <property type="entry name" value="Bact_exopeptidase_dim_dom"/>
</dbReference>
<keyword evidence="8" id="KW-1185">Reference proteome</keyword>
<keyword evidence="4" id="KW-0378">Hydrolase</keyword>
<proteinExistence type="inferred from homology"/>
<dbReference type="RefSeq" id="WP_344310702.1">
    <property type="nucleotide sequence ID" value="NZ_BAAANO010000035.1"/>
</dbReference>
<comment type="caution">
    <text evidence="7">The sequence shown here is derived from an EMBL/GenBank/DDBJ whole genome shotgun (WGS) entry which is preliminary data.</text>
</comment>
<evidence type="ECO:0000256" key="1">
    <source>
        <dbReference type="ARBA" id="ARBA00001947"/>
    </source>
</evidence>
<dbReference type="NCBIfam" id="NF005913">
    <property type="entry name" value="PRK07906.1"/>
    <property type="match status" value="1"/>
</dbReference>
<reference evidence="7 8" key="1">
    <citation type="journal article" date="2019" name="Int. J. Syst. Evol. Microbiol.">
        <title>The Global Catalogue of Microorganisms (GCM) 10K type strain sequencing project: providing services to taxonomists for standard genome sequencing and annotation.</title>
        <authorList>
            <consortium name="The Broad Institute Genomics Platform"/>
            <consortium name="The Broad Institute Genome Sequencing Center for Infectious Disease"/>
            <person name="Wu L."/>
            <person name="Ma J."/>
        </authorList>
    </citation>
    <scope>NUCLEOTIDE SEQUENCE [LARGE SCALE GENOMIC DNA]</scope>
    <source>
        <strain evidence="7 8">JCM 14546</strain>
    </source>
</reference>
<dbReference type="SUPFAM" id="SSF53187">
    <property type="entry name" value="Zn-dependent exopeptidases"/>
    <property type="match status" value="1"/>
</dbReference>
<dbReference type="PANTHER" id="PTHR43808:SF8">
    <property type="entry name" value="PEPTIDASE M20 DIMERISATION DOMAIN-CONTAINING PROTEIN"/>
    <property type="match status" value="1"/>
</dbReference>
<feature type="domain" description="Peptidase M20 dimerisation" evidence="6">
    <location>
        <begin position="209"/>
        <end position="347"/>
    </location>
</feature>
<dbReference type="PANTHER" id="PTHR43808">
    <property type="entry name" value="ACETYLORNITHINE DEACETYLASE"/>
    <property type="match status" value="1"/>
</dbReference>
<keyword evidence="3" id="KW-0479">Metal-binding</keyword>
<dbReference type="InterPro" id="IPR050072">
    <property type="entry name" value="Peptidase_M20A"/>
</dbReference>
<dbReference type="Gene3D" id="3.30.70.360">
    <property type="match status" value="1"/>
</dbReference>
<dbReference type="Proteomes" id="UP001500755">
    <property type="component" value="Unassembled WGS sequence"/>
</dbReference>